<reference evidence="1 2" key="1">
    <citation type="submission" date="2020-08" db="EMBL/GenBank/DDBJ databases">
        <title>Genomic Encyclopedia of Type Strains, Phase IV (KMG-IV): sequencing the most valuable type-strain genomes for metagenomic binning, comparative biology and taxonomic classification.</title>
        <authorList>
            <person name="Goeker M."/>
        </authorList>
    </citation>
    <scope>NUCLEOTIDE SEQUENCE [LARGE SCALE GENOMIC DNA]</scope>
    <source>
        <strain evidence="1 2">DSM 23562</strain>
    </source>
</reference>
<evidence type="ECO:0000313" key="2">
    <source>
        <dbReference type="Proteomes" id="UP000520814"/>
    </source>
</evidence>
<name>A0A7W9W6V5_ARMRO</name>
<accession>A0A7W9W6V5</accession>
<keyword evidence="2" id="KW-1185">Reference proteome</keyword>
<gene>
    <name evidence="1" type="ORF">HNQ39_002357</name>
</gene>
<evidence type="ECO:0000313" key="1">
    <source>
        <dbReference type="EMBL" id="MBB6050566.1"/>
    </source>
</evidence>
<protein>
    <submittedName>
        <fullName evidence="1">Uncharacterized protein</fullName>
    </submittedName>
</protein>
<dbReference type="AlphaFoldDB" id="A0A7W9W6V5"/>
<organism evidence="1 2">
    <name type="scientific">Armatimonas rosea</name>
    <dbReference type="NCBI Taxonomy" id="685828"/>
    <lineage>
        <taxon>Bacteria</taxon>
        <taxon>Bacillati</taxon>
        <taxon>Armatimonadota</taxon>
        <taxon>Armatimonadia</taxon>
        <taxon>Armatimonadales</taxon>
        <taxon>Armatimonadaceae</taxon>
        <taxon>Armatimonas</taxon>
    </lineage>
</organism>
<dbReference type="Proteomes" id="UP000520814">
    <property type="component" value="Unassembled WGS sequence"/>
</dbReference>
<dbReference type="RefSeq" id="WP_184195768.1">
    <property type="nucleotide sequence ID" value="NZ_JACHGW010000002.1"/>
</dbReference>
<sequence length="128" mass="14123">MTLALPITCPLCGMQLAMNPKAIGMGAGSWEVQCTECWQACEGVSGYDSRTALAYKQLSELREQFVNTGDITLVEDDILKLAHDYDVTFQDRHCDCGAPFSIAAKPRCPVCSAIVFNSYFHYVFTPDV</sequence>
<comment type="caution">
    <text evidence="1">The sequence shown here is derived from an EMBL/GenBank/DDBJ whole genome shotgun (WGS) entry which is preliminary data.</text>
</comment>
<dbReference type="EMBL" id="JACHGW010000002">
    <property type="protein sequence ID" value="MBB6050566.1"/>
    <property type="molecule type" value="Genomic_DNA"/>
</dbReference>
<proteinExistence type="predicted"/>